<dbReference type="CDD" id="cd18037">
    <property type="entry name" value="DEXSc_Pif1_like"/>
    <property type="match status" value="1"/>
</dbReference>
<sequence>MTQQQALGALQTGANVFLTGEPGSGKTHTINRYVEYLRSYGIEPAITASTGIAATHIGGMTVHSWSGIGVRKTLTEQDLDEMSTRERLVSRIERTQVLIIEEISMLDAQTLNSVEAVCRTLKRRSVPWGGMQVVFVGDFFQLPPVSRAGEALSQFSFLSRSWQSANPLVCYLSEQHRQEDKEFLSVLSAIRGGDLAPHVHTALQSRKVAAEAQAGRTRLYAHNVNVDRVNLEKLSALPGDEMLFTMESRGPEALVSGLKRSCLSPQELRLKVGARVMFTKNNFELGFVNGTIGEVKAFGEGGAPVVRTLRGKVITAPVMEWVIADGARTLATIIQFPLRLAWAITVHKSQGMTLDSAVVDLSEAFEYGQGYVALSRVRALAGLFLLRYNTRALEVHPDVLLVDAEFREKSDVAAEAFAKMPASEQALMERNFVSACGGKAGAGQVKKRGKGRKPKAYGKTTYDETFELFKAGNDVRAVAKTRGLTTGTVLSHLEELFMKGKISGDDIGRIVPPHIRKAIPAVSAAFHELKTEKLTPVFEKLGGKYSYEDLRLIRLALSAKVE</sequence>
<dbReference type="EMBL" id="MGIS01000021">
    <property type="protein sequence ID" value="OGM92551.1"/>
    <property type="molecule type" value="Genomic_DNA"/>
</dbReference>
<dbReference type="CDD" id="cd18809">
    <property type="entry name" value="SF1_C_RecD"/>
    <property type="match status" value="1"/>
</dbReference>
<name>A0A1F8DVA7_9BACT</name>
<dbReference type="InterPro" id="IPR051055">
    <property type="entry name" value="PIF1_helicase"/>
</dbReference>
<reference evidence="2 3" key="1">
    <citation type="journal article" date="2016" name="Nat. Commun.">
        <title>Thousands of microbial genomes shed light on interconnected biogeochemical processes in an aquifer system.</title>
        <authorList>
            <person name="Anantharaman K."/>
            <person name="Brown C.T."/>
            <person name="Hug L.A."/>
            <person name="Sharon I."/>
            <person name="Castelle C.J."/>
            <person name="Probst A.J."/>
            <person name="Thomas B.C."/>
            <person name="Singh A."/>
            <person name="Wilkins M.J."/>
            <person name="Karaoz U."/>
            <person name="Brodie E.L."/>
            <person name="Williams K.H."/>
            <person name="Hubbard S.S."/>
            <person name="Banfield J.F."/>
        </authorList>
    </citation>
    <scope>NUCLEOTIDE SEQUENCE [LARGE SCALE GENOMIC DNA]</scope>
</reference>
<dbReference type="GO" id="GO:0000723">
    <property type="term" value="P:telomere maintenance"/>
    <property type="evidence" value="ECO:0007669"/>
    <property type="project" value="InterPro"/>
</dbReference>
<dbReference type="Gene3D" id="3.40.50.300">
    <property type="entry name" value="P-loop containing nucleotide triphosphate hydrolases"/>
    <property type="match status" value="2"/>
</dbReference>
<evidence type="ECO:0000313" key="3">
    <source>
        <dbReference type="Proteomes" id="UP000177011"/>
    </source>
</evidence>
<dbReference type="InterPro" id="IPR003593">
    <property type="entry name" value="AAA+_ATPase"/>
</dbReference>
<proteinExistence type="predicted"/>
<dbReference type="SMART" id="SM00382">
    <property type="entry name" value="AAA"/>
    <property type="match status" value="1"/>
</dbReference>
<accession>A0A1F8DVA7</accession>
<dbReference type="Pfam" id="PF05970">
    <property type="entry name" value="PIF1"/>
    <property type="match status" value="1"/>
</dbReference>
<dbReference type="InterPro" id="IPR049163">
    <property type="entry name" value="Pif1-like_2B_dom"/>
</dbReference>
<gene>
    <name evidence="2" type="ORF">A2935_00020</name>
</gene>
<dbReference type="Gene3D" id="1.10.10.1390">
    <property type="entry name" value="ATP-dependent DNA helicase RecQ"/>
    <property type="match status" value="1"/>
</dbReference>
<comment type="caution">
    <text evidence="2">The sequence shown here is derived from an EMBL/GenBank/DDBJ whole genome shotgun (WGS) entry which is preliminary data.</text>
</comment>
<dbReference type="GO" id="GO:0006281">
    <property type="term" value="P:DNA repair"/>
    <property type="evidence" value="ECO:0007669"/>
    <property type="project" value="InterPro"/>
</dbReference>
<dbReference type="Pfam" id="PF14493">
    <property type="entry name" value="HTH_40"/>
    <property type="match status" value="1"/>
</dbReference>
<dbReference type="GO" id="GO:0003678">
    <property type="term" value="F:DNA helicase activity"/>
    <property type="evidence" value="ECO:0007669"/>
    <property type="project" value="InterPro"/>
</dbReference>
<protein>
    <recommendedName>
        <fullName evidence="1">AAA+ ATPase domain-containing protein</fullName>
    </recommendedName>
</protein>
<evidence type="ECO:0000313" key="2">
    <source>
        <dbReference type="EMBL" id="OGM92551.1"/>
    </source>
</evidence>
<dbReference type="AlphaFoldDB" id="A0A1F8DVA7"/>
<dbReference type="InterPro" id="IPR010285">
    <property type="entry name" value="DNA_helicase_pif1-like_DEAD"/>
</dbReference>
<dbReference type="Pfam" id="PF21530">
    <property type="entry name" value="Pif1_2B_dom"/>
    <property type="match status" value="1"/>
</dbReference>
<dbReference type="PANTHER" id="PTHR47642">
    <property type="entry name" value="ATP-DEPENDENT DNA HELICASE"/>
    <property type="match status" value="1"/>
</dbReference>
<dbReference type="Proteomes" id="UP000177011">
    <property type="component" value="Unassembled WGS sequence"/>
</dbReference>
<dbReference type="SUPFAM" id="SSF52540">
    <property type="entry name" value="P-loop containing nucleoside triphosphate hydrolases"/>
    <property type="match status" value="2"/>
</dbReference>
<dbReference type="Gene3D" id="2.30.30.940">
    <property type="match status" value="1"/>
</dbReference>
<organism evidence="2 3">
    <name type="scientific">Candidatus Wolfebacteria bacterium RIFCSPLOWO2_01_FULL_47_17b</name>
    <dbReference type="NCBI Taxonomy" id="1802558"/>
    <lineage>
        <taxon>Bacteria</taxon>
        <taxon>Candidatus Wolfeibacteriota</taxon>
    </lineage>
</organism>
<dbReference type="InterPro" id="IPR029491">
    <property type="entry name" value="Helicase_HTH"/>
</dbReference>
<evidence type="ECO:0000259" key="1">
    <source>
        <dbReference type="SMART" id="SM00382"/>
    </source>
</evidence>
<dbReference type="InterPro" id="IPR027417">
    <property type="entry name" value="P-loop_NTPase"/>
</dbReference>
<feature type="domain" description="AAA+ ATPase" evidence="1">
    <location>
        <begin position="12"/>
        <end position="168"/>
    </location>
</feature>
<dbReference type="PANTHER" id="PTHR47642:SF7">
    <property type="entry name" value="ATP-DEPENDENT DNA HELICASE PIF1"/>
    <property type="match status" value="1"/>
</dbReference>